<keyword evidence="10" id="KW-1133">Transmembrane helix</keyword>
<keyword evidence="7" id="KW-0479">Metal-binding</keyword>
<dbReference type="GO" id="GO:0005634">
    <property type="term" value="C:nucleus"/>
    <property type="evidence" value="ECO:0007669"/>
    <property type="project" value="UniProtKB-SubCell"/>
</dbReference>
<feature type="DNA-binding region" description="Homeobox" evidence="8">
    <location>
        <begin position="597"/>
        <end position="659"/>
    </location>
</feature>
<dbReference type="AlphaFoldDB" id="A0A9P9HL67"/>
<feature type="region of interest" description="Disordered" evidence="9">
    <location>
        <begin position="548"/>
        <end position="602"/>
    </location>
</feature>
<dbReference type="GeneID" id="70225298"/>
<feature type="transmembrane region" description="Helical" evidence="10">
    <location>
        <begin position="306"/>
        <end position="329"/>
    </location>
</feature>
<evidence type="ECO:0000256" key="4">
    <source>
        <dbReference type="ARBA" id="ARBA00023155"/>
    </source>
</evidence>
<keyword evidence="14" id="KW-1185">Reference proteome</keyword>
<dbReference type="Gene3D" id="1.20.1250.20">
    <property type="entry name" value="MFS general substrate transporter like domains"/>
    <property type="match status" value="1"/>
</dbReference>
<feature type="transmembrane region" description="Helical" evidence="10">
    <location>
        <begin position="234"/>
        <end position="253"/>
    </location>
</feature>
<dbReference type="PANTHER" id="PTHR11360:SF130">
    <property type="entry name" value="MAJOR FACILITATOR SUPERFAMILY (MFS) PROFILE DOMAIN-CONTAINING PROTEIN-RELATED"/>
    <property type="match status" value="1"/>
</dbReference>
<feature type="transmembrane region" description="Helical" evidence="10">
    <location>
        <begin position="437"/>
        <end position="459"/>
    </location>
</feature>
<evidence type="ECO:0000256" key="3">
    <source>
        <dbReference type="ARBA" id="ARBA00023125"/>
    </source>
</evidence>
<gene>
    <name evidence="13" type="ORF">BKA55DRAFT_592130</name>
</gene>
<dbReference type="InterPro" id="IPR001356">
    <property type="entry name" value="HD"/>
</dbReference>
<evidence type="ECO:0000259" key="11">
    <source>
        <dbReference type="PROSITE" id="PS50071"/>
    </source>
</evidence>
<dbReference type="PROSITE" id="PS50071">
    <property type="entry name" value="HOMEOBOX_2"/>
    <property type="match status" value="1"/>
</dbReference>
<evidence type="ECO:0000256" key="6">
    <source>
        <dbReference type="ARBA" id="ARBA00023242"/>
    </source>
</evidence>
<evidence type="ECO:0000256" key="9">
    <source>
        <dbReference type="SAM" id="MobiDB-lite"/>
    </source>
</evidence>
<feature type="compositionally biased region" description="Low complexity" evidence="9">
    <location>
        <begin position="554"/>
        <end position="568"/>
    </location>
</feature>
<feature type="domain" description="Homeobox" evidence="11">
    <location>
        <begin position="595"/>
        <end position="658"/>
    </location>
</feature>
<dbReference type="GO" id="GO:0008270">
    <property type="term" value="F:zinc ion binding"/>
    <property type="evidence" value="ECO:0007669"/>
    <property type="project" value="UniProtKB-KW"/>
</dbReference>
<feature type="transmembrane region" description="Helical" evidence="10">
    <location>
        <begin position="173"/>
        <end position="192"/>
    </location>
</feature>
<evidence type="ECO:0000256" key="7">
    <source>
        <dbReference type="PROSITE-ProRule" id="PRU00042"/>
    </source>
</evidence>
<feature type="transmembrane region" description="Helical" evidence="10">
    <location>
        <begin position="371"/>
        <end position="394"/>
    </location>
</feature>
<dbReference type="OrthoDB" id="10056939at2759"/>
<dbReference type="GO" id="GO:0006355">
    <property type="term" value="P:regulation of DNA-templated transcription"/>
    <property type="evidence" value="ECO:0007669"/>
    <property type="project" value="InterPro"/>
</dbReference>
<dbReference type="InterPro" id="IPR050327">
    <property type="entry name" value="Proton-linked_MCT"/>
</dbReference>
<feature type="domain" description="C2H2-type" evidence="12">
    <location>
        <begin position="793"/>
        <end position="821"/>
    </location>
</feature>
<keyword evidence="10" id="KW-0812">Transmembrane</keyword>
<feature type="compositionally biased region" description="Low complexity" evidence="9">
    <location>
        <begin position="734"/>
        <end position="757"/>
    </location>
</feature>
<evidence type="ECO:0000256" key="10">
    <source>
        <dbReference type="SAM" id="Phobius"/>
    </source>
</evidence>
<evidence type="ECO:0000313" key="14">
    <source>
        <dbReference type="Proteomes" id="UP000720189"/>
    </source>
</evidence>
<keyword evidence="7" id="KW-0862">Zinc</keyword>
<evidence type="ECO:0000256" key="5">
    <source>
        <dbReference type="ARBA" id="ARBA00023180"/>
    </source>
</evidence>
<evidence type="ECO:0000313" key="13">
    <source>
        <dbReference type="EMBL" id="KAH7259381.1"/>
    </source>
</evidence>
<feature type="transmembrane region" description="Helical" evidence="10">
    <location>
        <begin position="147"/>
        <end position="166"/>
    </location>
</feature>
<comment type="subcellular location">
    <subcellularLocation>
        <location evidence="1">Membrane</location>
        <topology evidence="1">Multi-pass membrane protein</topology>
    </subcellularLocation>
    <subcellularLocation>
        <location evidence="8">Nucleus</location>
    </subcellularLocation>
</comment>
<comment type="similarity">
    <text evidence="2">Belongs to the major facilitator superfamily. Monocarboxylate porter (TC 2.A.1.13) family.</text>
</comment>
<dbReference type="RefSeq" id="XP_046052089.1">
    <property type="nucleotide sequence ID" value="XM_046195344.1"/>
</dbReference>
<keyword evidence="4 8" id="KW-0371">Homeobox</keyword>
<dbReference type="Pfam" id="PF05920">
    <property type="entry name" value="Homeobox_KN"/>
    <property type="match status" value="1"/>
</dbReference>
<keyword evidence="10" id="KW-0472">Membrane</keyword>
<evidence type="ECO:0008006" key="15">
    <source>
        <dbReference type="Google" id="ProtNLM"/>
    </source>
</evidence>
<dbReference type="InterPro" id="IPR008422">
    <property type="entry name" value="KN_HD"/>
</dbReference>
<keyword evidence="5" id="KW-0325">Glycoprotein</keyword>
<evidence type="ECO:0000259" key="12">
    <source>
        <dbReference type="PROSITE" id="PS50157"/>
    </source>
</evidence>
<dbReference type="GO" id="GO:0022857">
    <property type="term" value="F:transmembrane transporter activity"/>
    <property type="evidence" value="ECO:0007669"/>
    <property type="project" value="InterPro"/>
</dbReference>
<keyword evidence="7" id="KW-0863">Zinc-finger</keyword>
<protein>
    <recommendedName>
        <fullName evidence="15">Monocarboxylate transporter 4</fullName>
    </recommendedName>
</protein>
<feature type="compositionally biased region" description="Polar residues" evidence="9">
    <location>
        <begin position="581"/>
        <end position="594"/>
    </location>
</feature>
<dbReference type="SUPFAM" id="SSF46689">
    <property type="entry name" value="Homeodomain-like"/>
    <property type="match status" value="1"/>
</dbReference>
<dbReference type="InterPro" id="IPR013087">
    <property type="entry name" value="Znf_C2H2_type"/>
</dbReference>
<dbReference type="GO" id="GO:0003677">
    <property type="term" value="F:DNA binding"/>
    <property type="evidence" value="ECO:0007669"/>
    <property type="project" value="UniProtKB-UniRule"/>
</dbReference>
<keyword evidence="6 8" id="KW-0539">Nucleus</keyword>
<dbReference type="SMART" id="SM00355">
    <property type="entry name" value="ZnF_C2H2"/>
    <property type="match status" value="3"/>
</dbReference>
<dbReference type="InterPro" id="IPR009057">
    <property type="entry name" value="Homeodomain-like_sf"/>
</dbReference>
<comment type="caution">
    <text evidence="13">The sequence shown here is derived from an EMBL/GenBank/DDBJ whole genome shotgun (WGS) entry which is preliminary data.</text>
</comment>
<evidence type="ECO:0000256" key="2">
    <source>
        <dbReference type="ARBA" id="ARBA00006727"/>
    </source>
</evidence>
<feature type="transmembrane region" description="Helical" evidence="10">
    <location>
        <begin position="198"/>
        <end position="222"/>
    </location>
</feature>
<dbReference type="PROSITE" id="PS00028">
    <property type="entry name" value="ZINC_FINGER_C2H2_1"/>
    <property type="match status" value="1"/>
</dbReference>
<dbReference type="Gene3D" id="1.10.10.60">
    <property type="entry name" value="Homeodomain-like"/>
    <property type="match status" value="1"/>
</dbReference>
<dbReference type="InterPro" id="IPR036259">
    <property type="entry name" value="MFS_trans_sf"/>
</dbReference>
<keyword evidence="3 8" id="KW-0238">DNA-binding</keyword>
<dbReference type="Proteomes" id="UP000720189">
    <property type="component" value="Unassembled WGS sequence"/>
</dbReference>
<dbReference type="PROSITE" id="PS50157">
    <property type="entry name" value="ZINC_FINGER_C2H2_2"/>
    <property type="match status" value="1"/>
</dbReference>
<dbReference type="SUPFAM" id="SSF103473">
    <property type="entry name" value="MFS general substrate transporter"/>
    <property type="match status" value="1"/>
</dbReference>
<organism evidence="13 14">
    <name type="scientific">Fusarium redolens</name>
    <dbReference type="NCBI Taxonomy" id="48865"/>
    <lineage>
        <taxon>Eukaryota</taxon>
        <taxon>Fungi</taxon>
        <taxon>Dikarya</taxon>
        <taxon>Ascomycota</taxon>
        <taxon>Pezizomycotina</taxon>
        <taxon>Sordariomycetes</taxon>
        <taxon>Hypocreomycetidae</taxon>
        <taxon>Hypocreales</taxon>
        <taxon>Nectriaceae</taxon>
        <taxon>Fusarium</taxon>
        <taxon>Fusarium redolens species complex</taxon>
    </lineage>
</organism>
<evidence type="ECO:0000256" key="8">
    <source>
        <dbReference type="PROSITE-ProRule" id="PRU00108"/>
    </source>
</evidence>
<name>A0A9P9HL67_FUSRE</name>
<evidence type="ECO:0000256" key="1">
    <source>
        <dbReference type="ARBA" id="ARBA00004141"/>
    </source>
</evidence>
<feature type="region of interest" description="Disordered" evidence="9">
    <location>
        <begin position="651"/>
        <end position="780"/>
    </location>
</feature>
<dbReference type="EMBL" id="JAGMUX010000005">
    <property type="protein sequence ID" value="KAH7259381.1"/>
    <property type="molecule type" value="Genomic_DNA"/>
</dbReference>
<feature type="transmembrane region" description="Helical" evidence="10">
    <location>
        <begin position="465"/>
        <end position="483"/>
    </location>
</feature>
<dbReference type="GO" id="GO:0016020">
    <property type="term" value="C:membrane"/>
    <property type="evidence" value="ECO:0007669"/>
    <property type="project" value="UniProtKB-SubCell"/>
</dbReference>
<sequence>MASRTSIRTVRVPPFQALPLGAPPPPTALETEDYYGDWSNRPRLVARSNYPDEQWSGLCNKWSQVEASHPLRQLMARPDKILQREFANALEYTEWESFEAVRIGSAQQESKVKLLITVKTGSMNWFGGWIVSRCYFIDEFNEPSSTVSWIGSIQIFLYFFIGIFSGRLTDAGYFRSTFFTGSLANVICILAASFGSQLWIMFLTLGLGVGLGNGFMSCPMLAVMSQYFTKRRGMAVGITMCGSCTGGLIYSGIMRQLIPSLGFPWTMRVIALIQFVTLAFANICLRPRCRAKRISGWVDWTAFRDVRFNLYAIATFMSLLGLYISIFFIVDFSRTSISPPLSYRNGLNLLMIFNGVNAIGRFGSGLAADKFGVMIVFVPVLAATAIALFAWIPVKAVPSMYVWTVFCGIFCGGIQSLFPAGLGYLTAGTEQPGTRMGMIFGLGSIASLIGSPIGGALVGAMKGNYLGAQAFGGATMGFSALFLEAVRRADRRRICDSKGDREAYSNDGATTIPSDFPDFSDLLDQTGFPQLGFASFQTPFSDEVNPQLLHPAPGLGDNLGSGNDLQDNSISPFRPAETLAPITSNTRAEASTISTPPPKTGKRLSLNSVRILNKWLSNHTHHPYPSVRDVEAIERQTGLTRQQILNWFANARRRKKFNPPETTDPSSAEASPRDIPLRRPPTPTVQQSPLERWENSPPEDEPSTMAAIARAVSGASGDIDQSHDARTRHGRAPSSTGTWATTDTSDSSRSSQASGYSNTSRGSLRKVIKKRRRGGLRARNDERSGLSVACHRFQCTFCTETFKLKHTWSRHEKTQHLSLEQWECSPLGPTALNQGSETVCVYCSVVDPDISHLEEHNHDLCHKRERGERIFYRKDHLRQHLRLVHGSEFMKWPMEEWKSKHEDVISRCGFCNITMTTWSERANHLAEHFKEGRTMADWKGNWGFDAVTLDMVENHMPPYLIDYERNSPLPFSTQQGAPYSSTSAFELLQLELDYFYANYTDINHCIPSDDTLHLEACCIIFGAEMNYQHPSTASSWLRDLLMSTEYIVNKARMTPMKSAAKSRFSELKIHSKNDIFEDCKLETSLRQYVDMLQLLNLEIGDAELQKEACSIINHMPDSSPMFNQLLVGLVYGSTGWLASFRDRVGLPMSEGVSSNTQEGVVPHLLSSNSLHAISRNGPEHCIPSSGLNSPPMSQGQKIVSLNDGNMYRGLTRDLTRYVARTISPLNPTSHVPTDEELQYQARWIMYDSHDVWNQTPADNLDWLTEFKRDSGFF</sequence>
<reference evidence="13" key="1">
    <citation type="journal article" date="2021" name="Nat. Commun.">
        <title>Genetic determinants of endophytism in the Arabidopsis root mycobiome.</title>
        <authorList>
            <person name="Mesny F."/>
            <person name="Miyauchi S."/>
            <person name="Thiergart T."/>
            <person name="Pickel B."/>
            <person name="Atanasova L."/>
            <person name="Karlsson M."/>
            <person name="Huettel B."/>
            <person name="Barry K.W."/>
            <person name="Haridas S."/>
            <person name="Chen C."/>
            <person name="Bauer D."/>
            <person name="Andreopoulos W."/>
            <person name="Pangilinan J."/>
            <person name="LaButti K."/>
            <person name="Riley R."/>
            <person name="Lipzen A."/>
            <person name="Clum A."/>
            <person name="Drula E."/>
            <person name="Henrissat B."/>
            <person name="Kohler A."/>
            <person name="Grigoriev I.V."/>
            <person name="Martin F.M."/>
            <person name="Hacquard S."/>
        </authorList>
    </citation>
    <scope>NUCLEOTIDE SEQUENCE</scope>
    <source>
        <strain evidence="13">MPI-CAGE-AT-0023</strain>
    </source>
</reference>
<dbReference type="CDD" id="cd00086">
    <property type="entry name" value="homeodomain"/>
    <property type="match status" value="1"/>
</dbReference>
<dbReference type="SMART" id="SM00389">
    <property type="entry name" value="HOX"/>
    <property type="match status" value="1"/>
</dbReference>
<proteinExistence type="inferred from homology"/>
<feature type="compositionally biased region" description="Polar residues" evidence="9">
    <location>
        <begin position="660"/>
        <end position="669"/>
    </location>
</feature>
<dbReference type="PANTHER" id="PTHR11360">
    <property type="entry name" value="MONOCARBOXYLATE TRANSPORTER"/>
    <property type="match status" value="1"/>
</dbReference>
<dbReference type="Pfam" id="PF07690">
    <property type="entry name" value="MFS_1"/>
    <property type="match status" value="1"/>
</dbReference>
<feature type="transmembrane region" description="Helical" evidence="10">
    <location>
        <begin position="265"/>
        <end position="285"/>
    </location>
</feature>
<accession>A0A9P9HL67</accession>
<dbReference type="InterPro" id="IPR011701">
    <property type="entry name" value="MFS"/>
</dbReference>
<feature type="transmembrane region" description="Helical" evidence="10">
    <location>
        <begin position="400"/>
        <end position="425"/>
    </location>
</feature>
<feature type="compositionally biased region" description="Basic residues" evidence="9">
    <location>
        <begin position="763"/>
        <end position="776"/>
    </location>
</feature>